<organism evidence="2 3">
    <name type="scientific">Pinctada imbricata</name>
    <name type="common">Atlantic pearl-oyster</name>
    <name type="synonym">Pinctada martensii</name>
    <dbReference type="NCBI Taxonomy" id="66713"/>
    <lineage>
        <taxon>Eukaryota</taxon>
        <taxon>Metazoa</taxon>
        <taxon>Spiralia</taxon>
        <taxon>Lophotrochozoa</taxon>
        <taxon>Mollusca</taxon>
        <taxon>Bivalvia</taxon>
        <taxon>Autobranchia</taxon>
        <taxon>Pteriomorphia</taxon>
        <taxon>Pterioida</taxon>
        <taxon>Pterioidea</taxon>
        <taxon>Pteriidae</taxon>
        <taxon>Pinctada</taxon>
    </lineage>
</organism>
<evidence type="ECO:0000313" key="2">
    <source>
        <dbReference type="EMBL" id="KAK3099517.1"/>
    </source>
</evidence>
<dbReference type="InterPro" id="IPR008978">
    <property type="entry name" value="HSP20-like_chaperone"/>
</dbReference>
<dbReference type="InterPro" id="IPR007052">
    <property type="entry name" value="CS_dom"/>
</dbReference>
<dbReference type="Gene3D" id="2.60.40.790">
    <property type="match status" value="1"/>
</dbReference>
<dbReference type="EMBL" id="VSWD01000006">
    <property type="protein sequence ID" value="KAK3099517.1"/>
    <property type="molecule type" value="Genomic_DNA"/>
</dbReference>
<name>A0AA89C4W5_PINIB</name>
<dbReference type="SUPFAM" id="SSF49764">
    <property type="entry name" value="HSP20-like chaperones"/>
    <property type="match status" value="1"/>
</dbReference>
<dbReference type="PANTHER" id="PTHR12356:SF18">
    <property type="entry name" value="NUDC DOMAIN-CONTAINING PROTEIN 2"/>
    <property type="match status" value="1"/>
</dbReference>
<dbReference type="GO" id="GO:0006457">
    <property type="term" value="P:protein folding"/>
    <property type="evidence" value="ECO:0007669"/>
    <property type="project" value="TreeGrafter"/>
</dbReference>
<sequence length="75" mass="8796">MANFDERSGYIPCATEWGQWWQTIEEVYIEIDVPVGTTGKEIKCEIKPKHIKVQIKDQFVLQVYIYIFLSLKCLA</sequence>
<feature type="domain" description="CS" evidence="1">
    <location>
        <begin position="13"/>
        <end position="75"/>
    </location>
</feature>
<dbReference type="GO" id="GO:0005737">
    <property type="term" value="C:cytoplasm"/>
    <property type="evidence" value="ECO:0007669"/>
    <property type="project" value="TreeGrafter"/>
</dbReference>
<dbReference type="PROSITE" id="PS51203">
    <property type="entry name" value="CS"/>
    <property type="match status" value="1"/>
</dbReference>
<proteinExistence type="predicted"/>
<dbReference type="Proteomes" id="UP001186944">
    <property type="component" value="Unassembled WGS sequence"/>
</dbReference>
<gene>
    <name evidence="2" type="ORF">FSP39_005646</name>
</gene>
<dbReference type="GO" id="GO:0051082">
    <property type="term" value="F:unfolded protein binding"/>
    <property type="evidence" value="ECO:0007669"/>
    <property type="project" value="TreeGrafter"/>
</dbReference>
<evidence type="ECO:0000313" key="3">
    <source>
        <dbReference type="Proteomes" id="UP001186944"/>
    </source>
</evidence>
<reference evidence="2" key="1">
    <citation type="submission" date="2019-08" db="EMBL/GenBank/DDBJ databases">
        <title>The improved chromosome-level genome for the pearl oyster Pinctada fucata martensii using PacBio sequencing and Hi-C.</title>
        <authorList>
            <person name="Zheng Z."/>
        </authorList>
    </citation>
    <scope>NUCLEOTIDE SEQUENCE</scope>
    <source>
        <strain evidence="2">ZZ-2019</strain>
        <tissue evidence="2">Adductor muscle</tissue>
    </source>
</reference>
<dbReference type="PANTHER" id="PTHR12356">
    <property type="entry name" value="NUCLEAR MOVEMENT PROTEIN NUDC"/>
    <property type="match status" value="1"/>
</dbReference>
<comment type="caution">
    <text evidence="2">The sequence shown here is derived from an EMBL/GenBank/DDBJ whole genome shotgun (WGS) entry which is preliminary data.</text>
</comment>
<accession>A0AA89C4W5</accession>
<dbReference type="Pfam" id="PF04969">
    <property type="entry name" value="CS"/>
    <property type="match status" value="1"/>
</dbReference>
<protein>
    <recommendedName>
        <fullName evidence="1">CS domain-containing protein</fullName>
    </recommendedName>
</protein>
<dbReference type="InterPro" id="IPR037898">
    <property type="entry name" value="NudC_fam"/>
</dbReference>
<dbReference type="AlphaFoldDB" id="A0AA89C4W5"/>
<evidence type="ECO:0000259" key="1">
    <source>
        <dbReference type="PROSITE" id="PS51203"/>
    </source>
</evidence>
<keyword evidence="3" id="KW-1185">Reference proteome</keyword>